<comment type="caution">
    <text evidence="1">The sequence shown here is derived from an EMBL/GenBank/DDBJ whole genome shotgun (WGS) entry which is preliminary data.</text>
</comment>
<evidence type="ECO:0000313" key="1">
    <source>
        <dbReference type="EMBL" id="PGH28222.1"/>
    </source>
</evidence>
<dbReference type="Proteomes" id="UP000224634">
    <property type="component" value="Unassembled WGS sequence"/>
</dbReference>
<accession>A0A2B7Z5B1</accession>
<name>A0A2B7Z5B1_POLH7</name>
<protein>
    <submittedName>
        <fullName evidence="1">Uncharacterized protein</fullName>
    </submittedName>
</protein>
<proteinExistence type="predicted"/>
<dbReference type="AlphaFoldDB" id="A0A2B7Z5B1"/>
<gene>
    <name evidence="1" type="ORF">AJ80_00112</name>
</gene>
<sequence>MSRCYSFFVQLHEGLQNTILQQVTSGIKTIVDDFAPPKGDDQTLNYMSGAFVIAGAMAGPLWEVASPLNAMAGVSKRYVQLGNGFTIIREAIARHVMSIFTGFTWRSLVGGPVMGAAMVYDAFTGGKWLDSRRVNDAASKLIQAYEDVLIKSLIVNAIKRDGWIVFIDTSRKNKSESRKITGAEWIENECFTLATRGLASIGRDRVSVELTVRFMEKGKIEKLSDPNRP</sequence>
<organism evidence="1 2">
    <name type="scientific">Polytolypa hystricis (strain UAMH7299)</name>
    <dbReference type="NCBI Taxonomy" id="1447883"/>
    <lineage>
        <taxon>Eukaryota</taxon>
        <taxon>Fungi</taxon>
        <taxon>Dikarya</taxon>
        <taxon>Ascomycota</taxon>
        <taxon>Pezizomycotina</taxon>
        <taxon>Eurotiomycetes</taxon>
        <taxon>Eurotiomycetidae</taxon>
        <taxon>Onygenales</taxon>
        <taxon>Onygenales incertae sedis</taxon>
        <taxon>Polytolypa</taxon>
    </lineage>
</organism>
<dbReference type="STRING" id="1447883.A0A2B7Z5B1"/>
<reference evidence="1 2" key="1">
    <citation type="submission" date="2017-10" db="EMBL/GenBank/DDBJ databases">
        <title>Comparative genomics in systemic dimorphic fungi from Ajellomycetaceae.</title>
        <authorList>
            <person name="Munoz J.F."/>
            <person name="Mcewen J.G."/>
            <person name="Clay O.K."/>
            <person name="Cuomo C.A."/>
        </authorList>
    </citation>
    <scope>NUCLEOTIDE SEQUENCE [LARGE SCALE GENOMIC DNA]</scope>
    <source>
        <strain evidence="1 2">UAMH7299</strain>
    </source>
</reference>
<dbReference type="EMBL" id="PDNA01000001">
    <property type="protein sequence ID" value="PGH28222.1"/>
    <property type="molecule type" value="Genomic_DNA"/>
</dbReference>
<evidence type="ECO:0000313" key="2">
    <source>
        <dbReference type="Proteomes" id="UP000224634"/>
    </source>
</evidence>
<keyword evidence="2" id="KW-1185">Reference proteome</keyword>